<keyword evidence="4" id="KW-1185">Reference proteome</keyword>
<comment type="caution">
    <text evidence="3">The sequence shown here is derived from an EMBL/GenBank/DDBJ whole genome shotgun (WGS) entry which is preliminary data.</text>
</comment>
<dbReference type="Pfam" id="PF18895">
    <property type="entry name" value="T4SS_pilin"/>
    <property type="match status" value="1"/>
</dbReference>
<sequence>MPTTSHTTTNATHSNEATASPASAGSRTKPHARPIQEFTGLCRTISPLRLAGVVLFGMTGLTIAVLAAASVAHAGQDPNAPVATLTQVIDNFRNVLVGMLVSLATLFATVGGVRLMLAGGDPGEVEGGRKCLKYAGLGYAVAALAPILVAILKQIVTV</sequence>
<feature type="compositionally biased region" description="Low complexity" evidence="1">
    <location>
        <begin position="1"/>
        <end position="20"/>
    </location>
</feature>
<dbReference type="Proteomes" id="UP001501237">
    <property type="component" value="Unassembled WGS sequence"/>
</dbReference>
<organism evidence="3 4">
    <name type="scientific">Actinocorallia longicatena</name>
    <dbReference type="NCBI Taxonomy" id="111803"/>
    <lineage>
        <taxon>Bacteria</taxon>
        <taxon>Bacillati</taxon>
        <taxon>Actinomycetota</taxon>
        <taxon>Actinomycetes</taxon>
        <taxon>Streptosporangiales</taxon>
        <taxon>Thermomonosporaceae</taxon>
        <taxon>Actinocorallia</taxon>
    </lineage>
</organism>
<feature type="transmembrane region" description="Helical" evidence="2">
    <location>
        <begin position="95"/>
        <end position="117"/>
    </location>
</feature>
<dbReference type="InterPro" id="IPR043993">
    <property type="entry name" value="T4SS_pilin"/>
</dbReference>
<feature type="region of interest" description="Disordered" evidence="1">
    <location>
        <begin position="1"/>
        <end position="31"/>
    </location>
</feature>
<keyword evidence="2" id="KW-1133">Transmembrane helix</keyword>
<proteinExistence type="predicted"/>
<evidence type="ECO:0000256" key="1">
    <source>
        <dbReference type="SAM" id="MobiDB-lite"/>
    </source>
</evidence>
<keyword evidence="2" id="KW-0472">Membrane</keyword>
<evidence type="ECO:0000313" key="4">
    <source>
        <dbReference type="Proteomes" id="UP001501237"/>
    </source>
</evidence>
<evidence type="ECO:0008006" key="5">
    <source>
        <dbReference type="Google" id="ProtNLM"/>
    </source>
</evidence>
<evidence type="ECO:0000256" key="2">
    <source>
        <dbReference type="SAM" id="Phobius"/>
    </source>
</evidence>
<dbReference type="EMBL" id="BAAAUV010000039">
    <property type="protein sequence ID" value="GAA3239741.1"/>
    <property type="molecule type" value="Genomic_DNA"/>
</dbReference>
<reference evidence="4" key="1">
    <citation type="journal article" date="2019" name="Int. J. Syst. Evol. Microbiol.">
        <title>The Global Catalogue of Microorganisms (GCM) 10K type strain sequencing project: providing services to taxonomists for standard genome sequencing and annotation.</title>
        <authorList>
            <consortium name="The Broad Institute Genomics Platform"/>
            <consortium name="The Broad Institute Genome Sequencing Center for Infectious Disease"/>
            <person name="Wu L."/>
            <person name="Ma J."/>
        </authorList>
    </citation>
    <scope>NUCLEOTIDE SEQUENCE [LARGE SCALE GENOMIC DNA]</scope>
    <source>
        <strain evidence="4">JCM 9377</strain>
    </source>
</reference>
<gene>
    <name evidence="3" type="ORF">GCM10010468_76040</name>
</gene>
<feature type="transmembrane region" description="Helical" evidence="2">
    <location>
        <begin position="137"/>
        <end position="156"/>
    </location>
</feature>
<evidence type="ECO:0000313" key="3">
    <source>
        <dbReference type="EMBL" id="GAA3239741.1"/>
    </source>
</evidence>
<keyword evidence="2" id="KW-0812">Transmembrane</keyword>
<protein>
    <recommendedName>
        <fullName evidence="5">TrbC/VIRB2 family protein</fullName>
    </recommendedName>
</protein>
<accession>A0ABP6QLY0</accession>
<dbReference type="RefSeq" id="WP_344838681.1">
    <property type="nucleotide sequence ID" value="NZ_BAAAUV010000039.1"/>
</dbReference>
<feature type="transmembrane region" description="Helical" evidence="2">
    <location>
        <begin position="53"/>
        <end position="75"/>
    </location>
</feature>
<name>A0ABP6QLY0_9ACTN</name>